<evidence type="ECO:0000313" key="2">
    <source>
        <dbReference type="Proteomes" id="UP000805193"/>
    </source>
</evidence>
<reference evidence="1 2" key="1">
    <citation type="journal article" date="2020" name="Cell">
        <title>Large-Scale Comparative Analyses of Tick Genomes Elucidate Their Genetic Diversity and Vector Capacities.</title>
        <authorList>
            <consortium name="Tick Genome and Microbiome Consortium (TIGMIC)"/>
            <person name="Jia N."/>
            <person name="Wang J."/>
            <person name="Shi W."/>
            <person name="Du L."/>
            <person name="Sun Y."/>
            <person name="Zhan W."/>
            <person name="Jiang J.F."/>
            <person name="Wang Q."/>
            <person name="Zhang B."/>
            <person name="Ji P."/>
            <person name="Bell-Sakyi L."/>
            <person name="Cui X.M."/>
            <person name="Yuan T.T."/>
            <person name="Jiang B.G."/>
            <person name="Yang W.F."/>
            <person name="Lam T.T."/>
            <person name="Chang Q.C."/>
            <person name="Ding S.J."/>
            <person name="Wang X.J."/>
            <person name="Zhu J.G."/>
            <person name="Ruan X.D."/>
            <person name="Zhao L."/>
            <person name="Wei J.T."/>
            <person name="Ye R.Z."/>
            <person name="Que T.C."/>
            <person name="Du C.H."/>
            <person name="Zhou Y.H."/>
            <person name="Cheng J.X."/>
            <person name="Dai P.F."/>
            <person name="Guo W.B."/>
            <person name="Han X.H."/>
            <person name="Huang E.J."/>
            <person name="Li L.F."/>
            <person name="Wei W."/>
            <person name="Gao Y.C."/>
            <person name="Liu J.Z."/>
            <person name="Shao H.Z."/>
            <person name="Wang X."/>
            <person name="Wang C.C."/>
            <person name="Yang T.C."/>
            <person name="Huo Q.B."/>
            <person name="Li W."/>
            <person name="Chen H.Y."/>
            <person name="Chen S.E."/>
            <person name="Zhou L.G."/>
            <person name="Ni X.B."/>
            <person name="Tian J.H."/>
            <person name="Sheng Y."/>
            <person name="Liu T."/>
            <person name="Pan Y.S."/>
            <person name="Xia L.Y."/>
            <person name="Li J."/>
            <person name="Zhao F."/>
            <person name="Cao W.C."/>
        </authorList>
    </citation>
    <scope>NUCLEOTIDE SEQUENCE [LARGE SCALE GENOMIC DNA]</scope>
    <source>
        <strain evidence="1">Iper-2018</strain>
    </source>
</reference>
<evidence type="ECO:0000313" key="1">
    <source>
        <dbReference type="EMBL" id="KAG0443277.1"/>
    </source>
</evidence>
<comment type="caution">
    <text evidence="1">The sequence shown here is derived from an EMBL/GenBank/DDBJ whole genome shotgun (WGS) entry which is preliminary data.</text>
</comment>
<gene>
    <name evidence="1" type="ORF">HPB47_015100</name>
</gene>
<name>A0AC60QUH0_IXOPE</name>
<organism evidence="1 2">
    <name type="scientific">Ixodes persulcatus</name>
    <name type="common">Taiga tick</name>
    <dbReference type="NCBI Taxonomy" id="34615"/>
    <lineage>
        <taxon>Eukaryota</taxon>
        <taxon>Metazoa</taxon>
        <taxon>Ecdysozoa</taxon>
        <taxon>Arthropoda</taxon>
        <taxon>Chelicerata</taxon>
        <taxon>Arachnida</taxon>
        <taxon>Acari</taxon>
        <taxon>Parasitiformes</taxon>
        <taxon>Ixodida</taxon>
        <taxon>Ixodoidea</taxon>
        <taxon>Ixodidae</taxon>
        <taxon>Ixodinae</taxon>
        <taxon>Ixodes</taxon>
    </lineage>
</organism>
<dbReference type="EMBL" id="JABSTQ010003634">
    <property type="protein sequence ID" value="KAG0443277.1"/>
    <property type="molecule type" value="Genomic_DNA"/>
</dbReference>
<accession>A0AC60QUH0</accession>
<sequence length="228" mass="26037">RPRSTTEDALPETPTPPANELGSVPQPKGDPANRFPNTERPGRHHIYWEWTQQLRDDIDRATKKVQATSKTPAIDPHPLHFWETRRGLSKLWRKQKLNRKLKLRIAELTREAEEHATNLVESNWYMLFEGLQGKPRDGQNLGPFKEHESRYIATGPRPRYEDFLHTGTPSSIDAESEVRVALSKLTRNTAPGKNGVSYKALKNLDDASITALTTYFNEVWCSGSLQKE</sequence>
<keyword evidence="2" id="KW-1185">Reference proteome</keyword>
<proteinExistence type="predicted"/>
<dbReference type="Proteomes" id="UP000805193">
    <property type="component" value="Unassembled WGS sequence"/>
</dbReference>
<feature type="non-terminal residue" evidence="1">
    <location>
        <position position="1"/>
    </location>
</feature>
<protein>
    <submittedName>
        <fullName evidence="1">Uncharacterized protein</fullName>
    </submittedName>
</protein>